<sequence>MTKREFRGGRSAQSNEENIEILTGQRGSGLDRAVTYRDLASTGIATLKKSGSGYTIQKQDDGSNSAGVGYPTTPAGFEVHGGFSSIMLRWDAPKYRGHAYTEVWRATTEIFADASLIATTPATVYGDIVPTGSTFYYWIRHVNEKNKPGAFNATLGTLGQTSPDISDIIDDIGEQMRQSELVQDLTSDIDKVGARVDTTEQSIEYINKNGTKAYKALWSKKASASGITAGIGLIAKSDGTSQVAISASQFFVFDPNKPGNLTPALAIDKGKVIIPQALIESATIQIIQAQEITADYVKAGISIETPTLTSAVINGAELNIGYGGPYNGYHTRITANGVIYTDYLIASGGTLDNMTINKDCKIYGTLYGVDGEFTGTIHASQIIGDVVGAKGYTLNSINDSGDDDTSKSFNVLGVNVAGNPADDLSDRLLVMPPFTMHWSLTGRARLYFVATVSVSTGQKNVYSSRPIVSGESGSHGTEFIPSLSVKIPAGADSKLVTLTVTTHMTSLGAGNSFRTITLQAATVPVQIFRTSKQLS</sequence>
<dbReference type="RefSeq" id="WP_073579326.1">
    <property type="nucleotide sequence ID" value="NZ_AP024898.1"/>
</dbReference>
<feature type="domain" description="Tip attachment protein J central straight fiber" evidence="1">
    <location>
        <begin position="212"/>
        <end position="288"/>
    </location>
</feature>
<gene>
    <name evidence="2" type="ORF">VQ7734_00128</name>
</gene>
<dbReference type="InterPro" id="IPR013783">
    <property type="entry name" value="Ig-like_fold"/>
</dbReference>
<dbReference type="Gene3D" id="2.60.40.10">
    <property type="entry name" value="Immunoglobulins"/>
    <property type="match status" value="1"/>
</dbReference>
<dbReference type="EMBL" id="FRFG01000003">
    <property type="protein sequence ID" value="SHO54414.1"/>
    <property type="molecule type" value="Genomic_DNA"/>
</dbReference>
<name>A0A1M7YP66_9VIBR</name>
<dbReference type="STRING" id="1117707.VQ7734_00128"/>
<reference evidence="3" key="1">
    <citation type="submission" date="2016-12" db="EMBL/GenBank/DDBJ databases">
        <authorList>
            <person name="Rodrigo-Torres L."/>
            <person name="Arahal R.D."/>
            <person name="Lucena T."/>
        </authorList>
    </citation>
    <scope>NUCLEOTIDE SEQUENCE [LARGE SCALE GENOMIC DNA]</scope>
</reference>
<dbReference type="Proteomes" id="UP000184600">
    <property type="component" value="Unassembled WGS sequence"/>
</dbReference>
<protein>
    <submittedName>
        <fullName evidence="2">Fibronectin type III protein</fullName>
    </submittedName>
</protein>
<dbReference type="InterPro" id="IPR053171">
    <property type="entry name" value="Viral_Tip_Attach_Protein"/>
</dbReference>
<evidence type="ECO:0000259" key="1">
    <source>
        <dbReference type="Pfam" id="PF09327"/>
    </source>
</evidence>
<evidence type="ECO:0000313" key="2">
    <source>
        <dbReference type="EMBL" id="SHO54414.1"/>
    </source>
</evidence>
<proteinExistence type="predicted"/>
<organism evidence="2 3">
    <name type="scientific">Vibrio quintilis</name>
    <dbReference type="NCBI Taxonomy" id="1117707"/>
    <lineage>
        <taxon>Bacteria</taxon>
        <taxon>Pseudomonadati</taxon>
        <taxon>Pseudomonadota</taxon>
        <taxon>Gammaproteobacteria</taxon>
        <taxon>Vibrionales</taxon>
        <taxon>Vibrionaceae</taxon>
        <taxon>Vibrio</taxon>
    </lineage>
</organism>
<dbReference type="Pfam" id="PF09327">
    <property type="entry name" value="Phage_Tail_Tip"/>
    <property type="match status" value="1"/>
</dbReference>
<accession>A0A1M7YP66</accession>
<dbReference type="PANTHER" id="PTHR36251:SF2">
    <property type="entry name" value="GIFSY-2 PROPHAGE HOST SPECIFICITY PROTEIN J, PHAGE LAMBDA"/>
    <property type="match status" value="1"/>
</dbReference>
<evidence type="ECO:0000313" key="3">
    <source>
        <dbReference type="Proteomes" id="UP000184600"/>
    </source>
</evidence>
<dbReference type="InterPro" id="IPR015406">
    <property type="entry name" value="GpJ_CSF"/>
</dbReference>
<dbReference type="PANTHER" id="PTHR36251">
    <property type="entry name" value="FELS-1 PROPHAGE HOST SPECIFICITY PROTEIN-RELATED"/>
    <property type="match status" value="1"/>
</dbReference>
<keyword evidence="3" id="KW-1185">Reference proteome</keyword>
<dbReference type="AlphaFoldDB" id="A0A1M7YP66"/>
<dbReference type="OrthoDB" id="5871932at2"/>